<dbReference type="AlphaFoldDB" id="A0A8B8SAL9"/>
<dbReference type="Proteomes" id="UP000694856">
    <property type="component" value="Chromosome 30"/>
</dbReference>
<name>A0A8B8SAL9_CAMFR</name>
<protein>
    <submittedName>
        <fullName evidence="2">Partitioning defective 3 homolog</fullName>
    </submittedName>
</protein>
<reference evidence="2" key="1">
    <citation type="submission" date="2025-08" db="UniProtKB">
        <authorList>
            <consortium name="RefSeq"/>
        </authorList>
    </citation>
    <scope>IDENTIFICATION</scope>
    <source>
        <tissue evidence="2">Ear skin</tissue>
    </source>
</reference>
<dbReference type="GeneID" id="116660662"/>
<keyword evidence="1" id="KW-1185">Reference proteome</keyword>
<organism evidence="1 2">
    <name type="scientific">Camelus ferus</name>
    <name type="common">Wild bactrian camel</name>
    <name type="synonym">Camelus bactrianus ferus</name>
    <dbReference type="NCBI Taxonomy" id="419612"/>
    <lineage>
        <taxon>Eukaryota</taxon>
        <taxon>Metazoa</taxon>
        <taxon>Chordata</taxon>
        <taxon>Craniata</taxon>
        <taxon>Vertebrata</taxon>
        <taxon>Euteleostomi</taxon>
        <taxon>Mammalia</taxon>
        <taxon>Eutheria</taxon>
        <taxon>Laurasiatheria</taxon>
        <taxon>Artiodactyla</taxon>
        <taxon>Tylopoda</taxon>
        <taxon>Camelidae</taxon>
        <taxon>Camelus</taxon>
    </lineage>
</organism>
<accession>A0A8B8SAL9</accession>
<proteinExistence type="predicted"/>
<evidence type="ECO:0000313" key="1">
    <source>
        <dbReference type="Proteomes" id="UP000694856"/>
    </source>
</evidence>
<dbReference type="KEGG" id="cfr:116660662"/>
<evidence type="ECO:0000313" key="2">
    <source>
        <dbReference type="RefSeq" id="XP_032326482.1"/>
    </source>
</evidence>
<sequence>METLLRSMSTKGNKWGTIQLIVAWRISKDSELKPPGSPSGPELPTERVLDDWGWRISPSFFSGTEGLDESPTRNAALSRITEPLCVTSETSSLHPVWVLPHSA</sequence>
<dbReference type="RefSeq" id="XP_032326482.1">
    <property type="nucleotide sequence ID" value="XM_032470591.1"/>
</dbReference>
<gene>
    <name evidence="2" type="primary">LOC116660662</name>
</gene>